<dbReference type="InterPro" id="IPR037284">
    <property type="entry name" value="SUF_FeS_clus_asmbl_SufBD_sf"/>
</dbReference>
<dbReference type="Proteomes" id="UP000095662">
    <property type="component" value="Unassembled WGS sequence"/>
</dbReference>
<feature type="domain" description="SUF system FeS cluster assembly SufBD core" evidence="2">
    <location>
        <begin position="95"/>
        <end position="313"/>
    </location>
</feature>
<evidence type="ECO:0000313" key="4">
    <source>
        <dbReference type="Proteomes" id="UP000095662"/>
    </source>
</evidence>
<gene>
    <name evidence="3" type="ORF">ERS852540_02590</name>
</gene>
<evidence type="ECO:0000259" key="2">
    <source>
        <dbReference type="Pfam" id="PF01458"/>
    </source>
</evidence>
<dbReference type="InterPro" id="IPR055346">
    <property type="entry name" value="Fe-S_cluster_assembly_SufBD"/>
</dbReference>
<name>A0A175A7K8_9FIRM</name>
<evidence type="ECO:0000313" key="3">
    <source>
        <dbReference type="EMBL" id="CUQ92748.1"/>
    </source>
</evidence>
<reference evidence="3 4" key="1">
    <citation type="submission" date="2015-09" db="EMBL/GenBank/DDBJ databases">
        <authorList>
            <consortium name="Pathogen Informatics"/>
        </authorList>
    </citation>
    <scope>NUCLEOTIDE SEQUENCE [LARGE SCALE GENOMIC DNA]</scope>
    <source>
        <strain evidence="3 4">2789STDY5834928</strain>
    </source>
</reference>
<dbReference type="GO" id="GO:0016226">
    <property type="term" value="P:iron-sulfur cluster assembly"/>
    <property type="evidence" value="ECO:0007669"/>
    <property type="project" value="InterPro"/>
</dbReference>
<protein>
    <submittedName>
        <fullName evidence="3">Cysteine desulfurase activator complex subunit SufB</fullName>
    </submittedName>
</protein>
<accession>A0A175A7K8</accession>
<proteinExistence type="inferred from homology"/>
<evidence type="ECO:0000256" key="1">
    <source>
        <dbReference type="ARBA" id="ARBA00043967"/>
    </source>
</evidence>
<organism evidence="3 4">
    <name type="scientific">[Eubacterium] siraeum</name>
    <dbReference type="NCBI Taxonomy" id="39492"/>
    <lineage>
        <taxon>Bacteria</taxon>
        <taxon>Bacillati</taxon>
        <taxon>Bacillota</taxon>
        <taxon>Clostridia</taxon>
        <taxon>Eubacteriales</taxon>
        <taxon>Oscillospiraceae</taxon>
        <taxon>Oscillospiraceae incertae sedis</taxon>
    </lineage>
</organism>
<sequence>MSNIMDVNFNGTTAEMLKIISDYDEVSGFAGAYNIREDSKCAGRRSSENITIESKEDKPGINIRVKPFTVGETVFIPACVTHSDVDDLVYNDFYIGEGADVVVVAGCGVHNDGEEQARHNGIHRFFLEKGARVLYKEKHIGTGKGTGLRKIDPVTDCVLDEDSYLEMDTIQLRGVDRTTRSTSAVLGKGAKIVVRERIMTDGDEEAVTKFHVELNGEDSGADLVSRSVARGNSHQAFYSVVEGNNRCTGHSACDAILADNGKVDAQPALNAANVDAALIHEAAIGKIAGEQILKLCSLGLTREEAEEKIIEGFLK</sequence>
<comment type="similarity">
    <text evidence="1">Belongs to the iron-sulfur cluster assembly SufBD family.</text>
</comment>
<dbReference type="PANTHER" id="PTHR30508:SF1">
    <property type="entry name" value="UPF0051 PROTEIN ABCI8, CHLOROPLASTIC-RELATED"/>
    <property type="match status" value="1"/>
</dbReference>
<dbReference type="PANTHER" id="PTHR30508">
    <property type="entry name" value="FES CLUSTER ASSEMBLY PROTEIN SUF"/>
    <property type="match status" value="1"/>
</dbReference>
<dbReference type="InterPro" id="IPR000825">
    <property type="entry name" value="SUF_FeS_clus_asmbl_SufBD_core"/>
</dbReference>
<dbReference type="EMBL" id="CZBY01000035">
    <property type="protein sequence ID" value="CUQ92748.1"/>
    <property type="molecule type" value="Genomic_DNA"/>
</dbReference>
<dbReference type="AlphaFoldDB" id="A0A175A7K8"/>
<dbReference type="SUPFAM" id="SSF101960">
    <property type="entry name" value="Stabilizer of iron transporter SufD"/>
    <property type="match status" value="1"/>
</dbReference>
<dbReference type="Pfam" id="PF01458">
    <property type="entry name" value="SUFBD_core"/>
    <property type="match status" value="1"/>
</dbReference>
<dbReference type="STRING" id="39492.ERS852540_02590"/>